<gene>
    <name evidence="1" type="ORF">BCB44BAC_02028</name>
</gene>
<evidence type="ECO:0000313" key="2">
    <source>
        <dbReference type="Proteomes" id="UP000242164"/>
    </source>
</evidence>
<protein>
    <submittedName>
        <fullName evidence="1">Uncharacterized protein</fullName>
    </submittedName>
</protein>
<sequence>MKQQKRWRKLKTGSTKLEKSAVYESIILYCTLKKQNLLLKEKIVIFMG</sequence>
<dbReference type="Proteomes" id="UP000242164">
    <property type="component" value="Unassembled WGS sequence"/>
</dbReference>
<organism evidence="1 2">
    <name type="scientific">Bacillus cytotoxicus</name>
    <dbReference type="NCBI Taxonomy" id="580165"/>
    <lineage>
        <taxon>Bacteria</taxon>
        <taxon>Bacillati</taxon>
        <taxon>Bacillota</taxon>
        <taxon>Bacilli</taxon>
        <taxon>Bacillales</taxon>
        <taxon>Bacillaceae</taxon>
        <taxon>Bacillus</taxon>
        <taxon>Bacillus cereus group</taxon>
    </lineage>
</organism>
<comment type="caution">
    <text evidence="1">The sequence shown here is derived from an EMBL/GenBank/DDBJ whole genome shotgun (WGS) entry which is preliminary data.</text>
</comment>
<proteinExistence type="predicted"/>
<name>A0AAX2CGV7_9BACI</name>
<accession>A0AAX2CGV7</accession>
<dbReference type="EMBL" id="FMIK01000024">
    <property type="protein sequence ID" value="SCL92319.1"/>
    <property type="molecule type" value="Genomic_DNA"/>
</dbReference>
<evidence type="ECO:0000313" key="1">
    <source>
        <dbReference type="EMBL" id="SCL92319.1"/>
    </source>
</evidence>
<reference evidence="1 2" key="1">
    <citation type="submission" date="2016-08" db="EMBL/GenBank/DDBJ databases">
        <authorList>
            <person name="Loux V."/>
            <person name="Rue O."/>
        </authorList>
    </citation>
    <scope>NUCLEOTIDE SEQUENCE [LARGE SCALE GENOMIC DNA]</scope>
    <source>
        <strain evidence="1 2">AFSSA_08CEB44bac</strain>
    </source>
</reference>
<dbReference type="AlphaFoldDB" id="A0AAX2CGV7"/>